<dbReference type="RefSeq" id="WP_253447880.1">
    <property type="nucleotide sequence ID" value="NZ_JALJYF010000002.1"/>
</dbReference>
<protein>
    <submittedName>
        <fullName evidence="2">Salt-induced outer membrane protein</fullName>
    </submittedName>
</protein>
<organism evidence="2 3">
    <name type="scientific">Natronospira proteinivora</name>
    <dbReference type="NCBI Taxonomy" id="1807133"/>
    <lineage>
        <taxon>Bacteria</taxon>
        <taxon>Pseudomonadati</taxon>
        <taxon>Pseudomonadota</taxon>
        <taxon>Gammaproteobacteria</taxon>
        <taxon>Natronospirales</taxon>
        <taxon>Natronospiraceae</taxon>
        <taxon>Natronospira</taxon>
    </lineage>
</organism>
<dbReference type="Pfam" id="PF04338">
    <property type="entry name" value="DUF481"/>
    <property type="match status" value="1"/>
</dbReference>
<feature type="chain" id="PRO_5045291753" evidence="1">
    <location>
        <begin position="28"/>
        <end position="276"/>
    </location>
</feature>
<feature type="signal peptide" evidence="1">
    <location>
        <begin position="1"/>
        <end position="27"/>
    </location>
</feature>
<reference evidence="2 3" key="1">
    <citation type="submission" date="2022-03" db="EMBL/GenBank/DDBJ databases">
        <title>Genomic Encyclopedia of Type Strains, Phase III (KMG-III): the genomes of soil and plant-associated and newly described type strains.</title>
        <authorList>
            <person name="Whitman W."/>
        </authorList>
    </citation>
    <scope>NUCLEOTIDE SEQUENCE [LARGE SCALE GENOMIC DNA]</scope>
    <source>
        <strain evidence="2 3">BSker1</strain>
    </source>
</reference>
<comment type="caution">
    <text evidence="2">The sequence shown here is derived from an EMBL/GenBank/DDBJ whole genome shotgun (WGS) entry which is preliminary data.</text>
</comment>
<evidence type="ECO:0000313" key="2">
    <source>
        <dbReference type="EMBL" id="MCP1727539.1"/>
    </source>
</evidence>
<proteinExistence type="predicted"/>
<keyword evidence="3" id="KW-1185">Reference proteome</keyword>
<evidence type="ECO:0000313" key="3">
    <source>
        <dbReference type="Proteomes" id="UP001523550"/>
    </source>
</evidence>
<evidence type="ECO:0000256" key="1">
    <source>
        <dbReference type="SAM" id="SignalP"/>
    </source>
</evidence>
<sequence>MSNHHLECPLRYLSACILLACSSPLLADSFSSDDHSIFGSVVDDAPDRSDVDMEEQFMEWGYGGRIEVGYQARSGNTDRTDLNSRLILGAEKGAWGHSFEARAVSATADEETAEERYYLATKSEYDVSERDYFFGAVNGEKDRIRNIDRQTTEALGYGRRLVATENTRLDAEVGLGARQVRFRDGTPNDSDRIIRLASDFSWDINSKASLSQDIRIESGLGDGDRTFGESITSFSAALVGELALNLSYTVRYVDDPALDLATRTDTITSVGLNYKF</sequence>
<dbReference type="InterPro" id="IPR007433">
    <property type="entry name" value="DUF481"/>
</dbReference>
<name>A0ABT1G8B7_9GAMM</name>
<dbReference type="EMBL" id="JALJYF010000002">
    <property type="protein sequence ID" value="MCP1727539.1"/>
    <property type="molecule type" value="Genomic_DNA"/>
</dbReference>
<dbReference type="Proteomes" id="UP001523550">
    <property type="component" value="Unassembled WGS sequence"/>
</dbReference>
<keyword evidence="1" id="KW-0732">Signal</keyword>
<accession>A0ABT1G8B7</accession>
<gene>
    <name evidence="2" type="ORF">J2T60_001539</name>
</gene>